<evidence type="ECO:0000313" key="2">
    <source>
        <dbReference type="Ensembl" id="ENSUMAP00000003270"/>
    </source>
</evidence>
<protein>
    <submittedName>
        <fullName evidence="2">Uncharacterized protein</fullName>
    </submittedName>
</protein>
<evidence type="ECO:0000256" key="1">
    <source>
        <dbReference type="SAM" id="MobiDB-lite"/>
    </source>
</evidence>
<name>A0A452T5J2_URSMA</name>
<dbReference type="Ensembl" id="ENSUMAT00000004022.1">
    <property type="protein sequence ID" value="ENSUMAP00000003270.1"/>
    <property type="gene ID" value="ENSUMAG00000002791.1"/>
</dbReference>
<dbReference type="AlphaFoldDB" id="A0A452T5J2"/>
<dbReference type="GeneTree" id="ENSGT00910000147588"/>
<accession>A0A452T5J2</accession>
<organism evidence="2">
    <name type="scientific">Ursus maritimus</name>
    <name type="common">Polar bear</name>
    <name type="synonym">Thalarctos maritimus</name>
    <dbReference type="NCBI Taxonomy" id="29073"/>
    <lineage>
        <taxon>Eukaryota</taxon>
        <taxon>Metazoa</taxon>
        <taxon>Chordata</taxon>
        <taxon>Craniata</taxon>
        <taxon>Vertebrata</taxon>
        <taxon>Euteleostomi</taxon>
        <taxon>Mammalia</taxon>
        <taxon>Eutheria</taxon>
        <taxon>Laurasiatheria</taxon>
        <taxon>Carnivora</taxon>
        <taxon>Caniformia</taxon>
        <taxon>Ursidae</taxon>
        <taxon>Ursus</taxon>
    </lineage>
</organism>
<reference evidence="2" key="1">
    <citation type="submission" date="2019-03" db="UniProtKB">
        <authorList>
            <consortium name="Ensembl"/>
        </authorList>
    </citation>
    <scope>IDENTIFICATION</scope>
</reference>
<feature type="region of interest" description="Disordered" evidence="1">
    <location>
        <begin position="96"/>
        <end position="148"/>
    </location>
</feature>
<sequence>TWRRCWEANKLEGGPGIRGTCSQCHRTGVLGEHPEASAGGPCCAPSAHSSHAVAVLADGHHQEDADEQVGLDDSIDQAAEEAPEGPVELVGDVLRPEGQAQDKHQIGGGQVGQVDFCHVQTPPGQEEDGQHEKVSQQAADADDDDPRG</sequence>
<proteinExistence type="predicted"/>